<evidence type="ECO:0000313" key="6">
    <source>
        <dbReference type="Proteomes" id="UP000253919"/>
    </source>
</evidence>
<comment type="caution">
    <text evidence="4">The sequence shown here is derived from an EMBL/GenBank/DDBJ whole genome shotgun (WGS) entry which is preliminary data.</text>
</comment>
<evidence type="ECO:0000256" key="1">
    <source>
        <dbReference type="SAM" id="Phobius"/>
    </source>
</evidence>
<dbReference type="PANTHER" id="PTHR43798:SF33">
    <property type="entry name" value="HYDROLASE, PUTATIVE (AFU_ORTHOLOGUE AFUA_2G14860)-RELATED"/>
    <property type="match status" value="1"/>
</dbReference>
<dbReference type="PANTHER" id="PTHR43798">
    <property type="entry name" value="MONOACYLGLYCEROL LIPASE"/>
    <property type="match status" value="1"/>
</dbReference>
<evidence type="ECO:0000313" key="3">
    <source>
        <dbReference type="EMBL" id="RDC58691.1"/>
    </source>
</evidence>
<dbReference type="GO" id="GO:0016020">
    <property type="term" value="C:membrane"/>
    <property type="evidence" value="ECO:0007669"/>
    <property type="project" value="TreeGrafter"/>
</dbReference>
<accession>A0A369Q5F5</accession>
<dbReference type="InterPro" id="IPR029058">
    <property type="entry name" value="AB_hydrolase_fold"/>
</dbReference>
<dbReference type="Pfam" id="PF12697">
    <property type="entry name" value="Abhydrolase_6"/>
    <property type="match status" value="1"/>
</dbReference>
<dbReference type="InterPro" id="IPR050266">
    <property type="entry name" value="AB_hydrolase_sf"/>
</dbReference>
<keyword evidence="1" id="KW-0472">Membrane</keyword>
<dbReference type="InterPro" id="IPR000073">
    <property type="entry name" value="AB_hydrolase_1"/>
</dbReference>
<dbReference type="EC" id="3.1.1.24" evidence="4"/>
<keyword evidence="4" id="KW-0378">Hydrolase</keyword>
<gene>
    <name evidence="5" type="ORF">AHMF7616_05224</name>
    <name evidence="3" type="ORF">AHMF7616_05325</name>
    <name evidence="4" type="ORF">AHMF7616_05369</name>
</gene>
<dbReference type="AlphaFoldDB" id="A0A369Q5F5"/>
<dbReference type="SUPFAM" id="SSF53474">
    <property type="entry name" value="alpha/beta-Hydrolases"/>
    <property type="match status" value="1"/>
</dbReference>
<dbReference type="Proteomes" id="UP000253919">
    <property type="component" value="Unassembled WGS sequence"/>
</dbReference>
<protein>
    <submittedName>
        <fullName evidence="4">3-oxoadipate enol-lactonase</fullName>
        <ecNumber evidence="4">3.1.1.24</ecNumber>
    </submittedName>
</protein>
<keyword evidence="1" id="KW-1133">Transmembrane helix</keyword>
<feature type="transmembrane region" description="Helical" evidence="1">
    <location>
        <begin position="283"/>
        <end position="301"/>
    </location>
</feature>
<organism evidence="4 6">
    <name type="scientific">Adhaeribacter pallidiroseus</name>
    <dbReference type="NCBI Taxonomy" id="2072847"/>
    <lineage>
        <taxon>Bacteria</taxon>
        <taxon>Pseudomonadati</taxon>
        <taxon>Bacteroidota</taxon>
        <taxon>Cytophagia</taxon>
        <taxon>Cytophagales</taxon>
        <taxon>Hymenobacteraceae</taxon>
        <taxon>Adhaeribacter</taxon>
    </lineage>
</organism>
<dbReference type="RefSeq" id="WP_115375806.1">
    <property type="nucleotide sequence ID" value="NZ_QASA01000002.1"/>
</dbReference>
<reference evidence="4 6" key="1">
    <citation type="submission" date="2018-04" db="EMBL/GenBank/DDBJ databases">
        <title>Adhaeribacter sp. HMF7616 genome sequencing and assembly.</title>
        <authorList>
            <person name="Kang H."/>
            <person name="Kang J."/>
            <person name="Cha I."/>
            <person name="Kim H."/>
            <person name="Joh K."/>
        </authorList>
    </citation>
    <scope>NUCLEOTIDE SEQUENCE [LARGE SCALE GENOMIC DNA]</scope>
    <source>
        <strain evidence="4 6">HMF7616</strain>
    </source>
</reference>
<dbReference type="EMBL" id="QASA01000003">
    <property type="protein sequence ID" value="RDC58691.1"/>
    <property type="molecule type" value="Genomic_DNA"/>
</dbReference>
<evidence type="ECO:0000259" key="2">
    <source>
        <dbReference type="Pfam" id="PF12697"/>
    </source>
</evidence>
<keyword evidence="1" id="KW-0812">Transmembrane</keyword>
<evidence type="ECO:0000313" key="5">
    <source>
        <dbReference type="EMBL" id="RDC58790.1"/>
    </source>
</evidence>
<proteinExistence type="predicted"/>
<sequence length="305" mass="33179">MDMHCIRRGTGKPLLLIHGIGGSSRSWHLILDALVEAGRQVIAVDLPGHGATPALRGEVSIRTLADAVTDFLQKQDLMGIDAVGSSMGARLVLELARRGGIVGAVVSLDPGGFWRGWEVPFFYYSVATSVRLVRLLQPIMPTLLGNPIGRTALLAQFSARPWQLPATLVGDEMRTFASSPSFDELLDQLAHGERQQGVPPGTIKQPLVIGWGRQDRVCLPRQATRALAAFPDAHLHWFNDCGHFPQWDAPTQTVRLVLAVINGELLLGGLPAQSTQRTSPRKVFFKLAIGLVLIASVIGLFRRKT</sequence>
<dbReference type="Gene3D" id="3.40.50.1820">
    <property type="entry name" value="alpha/beta hydrolase"/>
    <property type="match status" value="1"/>
</dbReference>
<feature type="domain" description="AB hydrolase-1" evidence="2">
    <location>
        <begin position="14"/>
        <end position="255"/>
    </location>
</feature>
<dbReference type="EMBL" id="QASA01000003">
    <property type="protein sequence ID" value="RDC58735.1"/>
    <property type="molecule type" value="Genomic_DNA"/>
</dbReference>
<dbReference type="OrthoDB" id="9780932at2"/>
<dbReference type="GO" id="GO:0047570">
    <property type="term" value="F:3-oxoadipate enol-lactonase activity"/>
    <property type="evidence" value="ECO:0007669"/>
    <property type="project" value="UniProtKB-EC"/>
</dbReference>
<name>A0A369Q5F5_9BACT</name>
<keyword evidence="6" id="KW-1185">Reference proteome</keyword>
<dbReference type="EMBL" id="QASA01000002">
    <property type="protein sequence ID" value="RDC58790.1"/>
    <property type="molecule type" value="Genomic_DNA"/>
</dbReference>
<evidence type="ECO:0000313" key="4">
    <source>
        <dbReference type="EMBL" id="RDC58735.1"/>
    </source>
</evidence>
<dbReference type="PRINTS" id="PR00111">
    <property type="entry name" value="ABHYDROLASE"/>
</dbReference>